<organism evidence="1 2">
    <name type="scientific">Edwardsiella piscicida</name>
    <dbReference type="NCBI Taxonomy" id="1263550"/>
    <lineage>
        <taxon>Bacteria</taxon>
        <taxon>Pseudomonadati</taxon>
        <taxon>Pseudomonadota</taxon>
        <taxon>Gammaproteobacteria</taxon>
        <taxon>Enterobacterales</taxon>
        <taxon>Hafniaceae</taxon>
        <taxon>Edwardsiella</taxon>
    </lineage>
</organism>
<reference evidence="1 2" key="1">
    <citation type="journal article" date="2009" name="PLoS ONE">
        <title>Genome sequence of the versatile fish pathogen Edwardsiella tarda provides insights into its adaptation to broad host ranges and intracellular niches.</title>
        <authorList>
            <person name="Wang Q."/>
            <person name="Yang M."/>
            <person name="Xiao J."/>
            <person name="Wu H."/>
            <person name="Wang X."/>
            <person name="Lv Y."/>
            <person name="Xu L."/>
            <person name="Zheng H."/>
            <person name="Wang S."/>
            <person name="Zhao G."/>
            <person name="Liu Q."/>
            <person name="Zhang Y."/>
        </authorList>
    </citation>
    <scope>NUCLEOTIDE SEQUENCE [LARGE SCALE GENOMIC DNA]</scope>
    <source>
        <strain evidence="2">EIB202 / CCTCC M208068</strain>
    </source>
</reference>
<keyword evidence="2" id="KW-1185">Reference proteome</keyword>
<evidence type="ECO:0000313" key="2">
    <source>
        <dbReference type="Proteomes" id="UP000002634"/>
    </source>
</evidence>
<proteinExistence type="predicted"/>
<accession>A0AAU8P438</accession>
<gene>
    <name evidence="1" type="ordered locus">ETAE_2038</name>
</gene>
<name>A0AAU8P438_EDWPI</name>
<protein>
    <submittedName>
        <fullName evidence="1">Uncharacterized protein</fullName>
    </submittedName>
</protein>
<dbReference type="Proteomes" id="UP000002634">
    <property type="component" value="Chromosome"/>
</dbReference>
<evidence type="ECO:0000313" key="1">
    <source>
        <dbReference type="EMBL" id="ACY84875.1"/>
    </source>
</evidence>
<sequence>MSEGFAVNIDIGKDWGGVRCTNYLLILTWNRLLSEVLIMA</sequence>
<dbReference type="KEGG" id="etr:ETAE_2038"/>
<dbReference type="EMBL" id="CP001135">
    <property type="protein sequence ID" value="ACY84875.1"/>
    <property type="molecule type" value="Genomic_DNA"/>
</dbReference>
<dbReference type="AlphaFoldDB" id="A0AAU8P438"/>